<evidence type="ECO:0000256" key="3">
    <source>
        <dbReference type="ARBA" id="ARBA00022692"/>
    </source>
</evidence>
<comment type="subcellular location">
    <subcellularLocation>
        <location evidence="1">Membrane</location>
        <topology evidence="1">Multi-pass membrane protein</topology>
    </subcellularLocation>
</comment>
<accession>A0A427AGH9</accession>
<dbReference type="InterPro" id="IPR005016">
    <property type="entry name" value="TDE1/TMS"/>
</dbReference>
<name>A0A427AGH9_ENSVE</name>
<comment type="caution">
    <text evidence="7">The sequence shown here is derived from an EMBL/GenBank/DDBJ whole genome shotgun (WGS) entry which is preliminary data.</text>
</comment>
<reference evidence="7 8" key="1">
    <citation type="journal article" date="2014" name="Agronomy (Basel)">
        <title>A Draft Genome Sequence for Ensete ventricosum, the Drought-Tolerant Tree Against Hunger.</title>
        <authorList>
            <person name="Harrison J."/>
            <person name="Moore K.A."/>
            <person name="Paszkiewicz K."/>
            <person name="Jones T."/>
            <person name="Grant M."/>
            <person name="Ambacheew D."/>
            <person name="Muzemil S."/>
            <person name="Studholme D.J."/>
        </authorList>
    </citation>
    <scope>NUCLEOTIDE SEQUENCE [LARGE SCALE GENOMIC DNA]</scope>
</reference>
<evidence type="ECO:0000256" key="6">
    <source>
        <dbReference type="SAM" id="Phobius"/>
    </source>
</evidence>
<dbReference type="Pfam" id="PF03348">
    <property type="entry name" value="Serinc"/>
    <property type="match status" value="1"/>
</dbReference>
<comment type="similarity">
    <text evidence="2">Belongs to the TDE1 family.</text>
</comment>
<keyword evidence="4 6" id="KW-1133">Transmembrane helix</keyword>
<protein>
    <recommendedName>
        <fullName evidence="9">Serine incorporator</fullName>
    </recommendedName>
</protein>
<keyword evidence="5 6" id="KW-0472">Membrane</keyword>
<evidence type="ECO:0000256" key="4">
    <source>
        <dbReference type="ARBA" id="ARBA00022989"/>
    </source>
</evidence>
<feature type="transmembrane region" description="Helical" evidence="6">
    <location>
        <begin position="83"/>
        <end position="104"/>
    </location>
</feature>
<dbReference type="PANTHER" id="PTHR10383">
    <property type="entry name" value="SERINE INCORPORATOR"/>
    <property type="match status" value="1"/>
</dbReference>
<evidence type="ECO:0000256" key="2">
    <source>
        <dbReference type="ARBA" id="ARBA00006665"/>
    </source>
</evidence>
<feature type="transmembrane region" description="Helical" evidence="6">
    <location>
        <begin position="12"/>
        <end position="32"/>
    </location>
</feature>
<dbReference type="EMBL" id="AMZH03002516">
    <property type="protein sequence ID" value="RRT75320.1"/>
    <property type="molecule type" value="Genomic_DNA"/>
</dbReference>
<dbReference type="Proteomes" id="UP000287651">
    <property type="component" value="Unassembled WGS sequence"/>
</dbReference>
<proteinExistence type="inferred from homology"/>
<organism evidence="7 8">
    <name type="scientific">Ensete ventricosum</name>
    <name type="common">Abyssinian banana</name>
    <name type="synonym">Musa ensete</name>
    <dbReference type="NCBI Taxonomy" id="4639"/>
    <lineage>
        <taxon>Eukaryota</taxon>
        <taxon>Viridiplantae</taxon>
        <taxon>Streptophyta</taxon>
        <taxon>Embryophyta</taxon>
        <taxon>Tracheophyta</taxon>
        <taxon>Spermatophyta</taxon>
        <taxon>Magnoliopsida</taxon>
        <taxon>Liliopsida</taxon>
        <taxon>Zingiberales</taxon>
        <taxon>Musaceae</taxon>
        <taxon>Ensete</taxon>
    </lineage>
</organism>
<evidence type="ECO:0000256" key="1">
    <source>
        <dbReference type="ARBA" id="ARBA00004141"/>
    </source>
</evidence>
<dbReference type="GO" id="GO:0016020">
    <property type="term" value="C:membrane"/>
    <property type="evidence" value="ECO:0007669"/>
    <property type="project" value="UniProtKB-SubCell"/>
</dbReference>
<dbReference type="AlphaFoldDB" id="A0A427AGH9"/>
<evidence type="ECO:0000313" key="7">
    <source>
        <dbReference type="EMBL" id="RRT75320.1"/>
    </source>
</evidence>
<gene>
    <name evidence="7" type="ORF">B296_00031347</name>
</gene>
<keyword evidence="3 6" id="KW-0812">Transmembrane</keyword>
<dbReference type="PANTHER" id="PTHR10383:SF63">
    <property type="entry name" value="OS01G0179800 PROTEIN"/>
    <property type="match status" value="1"/>
</dbReference>
<evidence type="ECO:0008006" key="9">
    <source>
        <dbReference type="Google" id="ProtNLM"/>
    </source>
</evidence>
<sequence length="110" mass="12682">MVKAGFLAPGLMGMYIVYLCWSAIRSLIYIFYNVMLFYPQHSEPQTEICNKKAEVATSADWLTIVFKKTEAESEDDVPYGYGFFHFVFAMGAMYFAMLFVGWNAHNTMQK</sequence>
<evidence type="ECO:0000256" key="5">
    <source>
        <dbReference type="ARBA" id="ARBA00023136"/>
    </source>
</evidence>
<evidence type="ECO:0000313" key="8">
    <source>
        <dbReference type="Proteomes" id="UP000287651"/>
    </source>
</evidence>